<evidence type="ECO:0000256" key="1">
    <source>
        <dbReference type="SAM" id="MobiDB-lite"/>
    </source>
</evidence>
<feature type="compositionally biased region" description="Low complexity" evidence="1">
    <location>
        <begin position="87"/>
        <end position="103"/>
    </location>
</feature>
<proteinExistence type="predicted"/>
<accession>A0ABQ4TJZ7</accession>
<reference evidence="2" key="2">
    <citation type="submission" date="2021-08" db="EMBL/GenBank/DDBJ databases">
        <authorList>
            <person name="Tani A."/>
            <person name="Ola A."/>
            <person name="Ogura Y."/>
            <person name="Katsura K."/>
            <person name="Hayashi T."/>
        </authorList>
    </citation>
    <scope>NUCLEOTIDE SEQUENCE</scope>
    <source>
        <strain evidence="2">DSM 23674</strain>
    </source>
</reference>
<feature type="region of interest" description="Disordered" evidence="1">
    <location>
        <begin position="72"/>
        <end position="103"/>
    </location>
</feature>
<sequence>MTTVRTLIHASSNGDRWFLCHGDDPTDVFVFHEPNGPSGGTPTRIGILEFLSTDLGSPERRDLLRMIGTLVEAGHSQPAPREPGPEPGAAAAEPTPGEAAKTL</sequence>
<dbReference type="EMBL" id="BPRA01000007">
    <property type="protein sequence ID" value="GJE55236.1"/>
    <property type="molecule type" value="Genomic_DNA"/>
</dbReference>
<dbReference type="RefSeq" id="WP_147814777.1">
    <property type="nucleotide sequence ID" value="NZ_BPRA01000007.1"/>
</dbReference>
<comment type="caution">
    <text evidence="2">The sequence shown here is derived from an EMBL/GenBank/DDBJ whole genome shotgun (WGS) entry which is preliminary data.</text>
</comment>
<protein>
    <submittedName>
        <fullName evidence="2">Uncharacterized protein</fullName>
    </submittedName>
</protein>
<keyword evidence="3" id="KW-1185">Reference proteome</keyword>
<reference evidence="2" key="1">
    <citation type="journal article" date="2021" name="Front. Microbiol.">
        <title>Comprehensive Comparative Genomics and Phenotyping of Methylobacterium Species.</title>
        <authorList>
            <person name="Alessa O."/>
            <person name="Ogura Y."/>
            <person name="Fujitani Y."/>
            <person name="Takami H."/>
            <person name="Hayashi T."/>
            <person name="Sahin N."/>
            <person name="Tani A."/>
        </authorList>
    </citation>
    <scope>NUCLEOTIDE SEQUENCE</scope>
    <source>
        <strain evidence="2">DSM 23674</strain>
    </source>
</reference>
<evidence type="ECO:0000313" key="2">
    <source>
        <dbReference type="EMBL" id="GJE55236.1"/>
    </source>
</evidence>
<evidence type="ECO:0000313" key="3">
    <source>
        <dbReference type="Proteomes" id="UP001055101"/>
    </source>
</evidence>
<organism evidence="2 3">
    <name type="scientific">Methylobacterium thuringiense</name>
    <dbReference type="NCBI Taxonomy" id="1003091"/>
    <lineage>
        <taxon>Bacteria</taxon>
        <taxon>Pseudomonadati</taxon>
        <taxon>Pseudomonadota</taxon>
        <taxon>Alphaproteobacteria</taxon>
        <taxon>Hyphomicrobiales</taxon>
        <taxon>Methylobacteriaceae</taxon>
        <taxon>Methylobacterium</taxon>
    </lineage>
</organism>
<dbReference type="Proteomes" id="UP001055101">
    <property type="component" value="Unassembled WGS sequence"/>
</dbReference>
<gene>
    <name evidence="2" type="ORF">EKPJFOCH_1725</name>
</gene>
<name>A0ABQ4TJZ7_9HYPH</name>